<proteinExistence type="predicted"/>
<reference evidence="3" key="1">
    <citation type="journal article" date="2019" name="Int. J. Syst. Evol. Microbiol.">
        <title>The Global Catalogue of Microorganisms (GCM) 10K type strain sequencing project: providing services to taxonomists for standard genome sequencing and annotation.</title>
        <authorList>
            <consortium name="The Broad Institute Genomics Platform"/>
            <consortium name="The Broad Institute Genome Sequencing Center for Infectious Disease"/>
            <person name="Wu L."/>
            <person name="Ma J."/>
        </authorList>
    </citation>
    <scope>NUCLEOTIDE SEQUENCE [LARGE SCALE GENOMIC DNA]</scope>
    <source>
        <strain evidence="3">JCM 18459</strain>
    </source>
</reference>
<feature type="region of interest" description="Disordered" evidence="1">
    <location>
        <begin position="69"/>
        <end position="96"/>
    </location>
</feature>
<organism evidence="2 3">
    <name type="scientific">Nocardioides marinquilinus</name>
    <dbReference type="NCBI Taxonomy" id="1210400"/>
    <lineage>
        <taxon>Bacteria</taxon>
        <taxon>Bacillati</taxon>
        <taxon>Actinomycetota</taxon>
        <taxon>Actinomycetes</taxon>
        <taxon>Propionibacteriales</taxon>
        <taxon>Nocardioidaceae</taxon>
        <taxon>Nocardioides</taxon>
    </lineage>
</organism>
<dbReference type="EMBL" id="BAABKG010000002">
    <property type="protein sequence ID" value="GAA5146814.1"/>
    <property type="molecule type" value="Genomic_DNA"/>
</dbReference>
<evidence type="ECO:0000313" key="2">
    <source>
        <dbReference type="EMBL" id="GAA5146814.1"/>
    </source>
</evidence>
<protein>
    <submittedName>
        <fullName evidence="2">Uncharacterized protein</fullName>
    </submittedName>
</protein>
<name>A0ABP9PLH6_9ACTN</name>
<keyword evidence="3" id="KW-1185">Reference proteome</keyword>
<accession>A0ABP9PLH6</accession>
<feature type="region of interest" description="Disordered" evidence="1">
    <location>
        <begin position="1"/>
        <end position="23"/>
    </location>
</feature>
<sequence length="244" mass="27321">MVGHRLRRRRRPRPAPAGPRRRRDRARLKFRRSPDGGPVATYGSRMKPLLALLAVVAACVGLTAAPASAERVSGRDGRADVAQLDEESDRPTKVARPSGDLVGYAVRYGQHRISAVLRYRDLKPQGRRFFAGLIMTLPGAAGQDVGLQVFAGRGDRAGQSMLDVDDDERCNTRHRIDYRRDVVRLSTSARCLGRPRFIDAFVASVTYDRSYRSVWVDIAPGNYREFARNADTDENYPTVRVRRG</sequence>
<comment type="caution">
    <text evidence="2">The sequence shown here is derived from an EMBL/GenBank/DDBJ whole genome shotgun (WGS) entry which is preliminary data.</text>
</comment>
<evidence type="ECO:0000256" key="1">
    <source>
        <dbReference type="SAM" id="MobiDB-lite"/>
    </source>
</evidence>
<gene>
    <name evidence="2" type="ORF">GCM10023340_18280</name>
</gene>
<evidence type="ECO:0000313" key="3">
    <source>
        <dbReference type="Proteomes" id="UP001500221"/>
    </source>
</evidence>
<dbReference type="Proteomes" id="UP001500221">
    <property type="component" value="Unassembled WGS sequence"/>
</dbReference>